<dbReference type="Proteomes" id="UP000694414">
    <property type="component" value="Unplaced"/>
</dbReference>
<keyword evidence="2" id="KW-0646">Protease inhibitor</keyword>
<dbReference type="GO" id="GO:0005615">
    <property type="term" value="C:extracellular space"/>
    <property type="evidence" value="ECO:0007669"/>
    <property type="project" value="TreeGrafter"/>
</dbReference>
<reference evidence="7" key="1">
    <citation type="submission" date="2025-08" db="UniProtKB">
        <authorList>
            <consortium name="Ensembl"/>
        </authorList>
    </citation>
    <scope>IDENTIFICATION</scope>
</reference>
<dbReference type="CDD" id="cd00042">
    <property type="entry name" value="CY"/>
    <property type="match status" value="1"/>
</dbReference>
<dbReference type="AlphaFoldDB" id="A0A8C8Z3Y5"/>
<keyword evidence="3" id="KW-0789">Thiol protease inhibitor</keyword>
<dbReference type="Gene3D" id="3.10.450.10">
    <property type="match status" value="1"/>
</dbReference>
<dbReference type="Ensembl" id="ENSPSMT00000011268.1">
    <property type="protein sequence ID" value="ENSPSMP00000009612.1"/>
    <property type="gene ID" value="ENSPSMG00000007031.1"/>
</dbReference>
<evidence type="ECO:0000256" key="5">
    <source>
        <dbReference type="SAM" id="SignalP"/>
    </source>
</evidence>
<protein>
    <recommendedName>
        <fullName evidence="6">Cystatin domain-containing protein</fullName>
    </recommendedName>
</protein>
<feature type="signal peptide" evidence="5">
    <location>
        <begin position="1"/>
        <end position="24"/>
    </location>
</feature>
<dbReference type="SMART" id="SM00043">
    <property type="entry name" value="CY"/>
    <property type="match status" value="1"/>
</dbReference>
<evidence type="ECO:0000259" key="6">
    <source>
        <dbReference type="SMART" id="SM00043"/>
    </source>
</evidence>
<evidence type="ECO:0000256" key="3">
    <source>
        <dbReference type="ARBA" id="ARBA00022704"/>
    </source>
</evidence>
<dbReference type="SUPFAM" id="SSF54403">
    <property type="entry name" value="Cystatin/monellin"/>
    <property type="match status" value="1"/>
</dbReference>
<proteinExistence type="inferred from homology"/>
<dbReference type="GO" id="GO:0005737">
    <property type="term" value="C:cytoplasm"/>
    <property type="evidence" value="ECO:0007669"/>
    <property type="project" value="TreeGrafter"/>
</dbReference>
<dbReference type="InterPro" id="IPR018073">
    <property type="entry name" value="Prot_inh_cystat_CS"/>
</dbReference>
<dbReference type="GeneTree" id="ENSGT00940000163410"/>
<name>A0A8C8Z3Y5_PROSS</name>
<dbReference type="PANTHER" id="PTHR46186:SF2">
    <property type="entry name" value="CYSTATIN"/>
    <property type="match status" value="1"/>
</dbReference>
<keyword evidence="8" id="KW-1185">Reference proteome</keyword>
<dbReference type="Pfam" id="PF00031">
    <property type="entry name" value="Cystatin"/>
    <property type="match status" value="1"/>
</dbReference>
<dbReference type="GO" id="GO:0031982">
    <property type="term" value="C:vesicle"/>
    <property type="evidence" value="ECO:0007669"/>
    <property type="project" value="TreeGrafter"/>
</dbReference>
<dbReference type="InterPro" id="IPR046350">
    <property type="entry name" value="Cystatin_sf"/>
</dbReference>
<organism evidence="7 8">
    <name type="scientific">Prolemur simus</name>
    <name type="common">Greater bamboo lemur</name>
    <name type="synonym">Hapalemur simus</name>
    <dbReference type="NCBI Taxonomy" id="1328070"/>
    <lineage>
        <taxon>Eukaryota</taxon>
        <taxon>Metazoa</taxon>
        <taxon>Chordata</taxon>
        <taxon>Craniata</taxon>
        <taxon>Vertebrata</taxon>
        <taxon>Euteleostomi</taxon>
        <taxon>Mammalia</taxon>
        <taxon>Eutheria</taxon>
        <taxon>Euarchontoglires</taxon>
        <taxon>Primates</taxon>
        <taxon>Strepsirrhini</taxon>
        <taxon>Lemuriformes</taxon>
        <taxon>Lemuridae</taxon>
        <taxon>Prolemur</taxon>
    </lineage>
</organism>
<keyword evidence="4" id="KW-1015">Disulfide bond</keyword>
<dbReference type="PANTHER" id="PTHR46186">
    <property type="entry name" value="CYSTATIN"/>
    <property type="match status" value="1"/>
</dbReference>
<reference evidence="7" key="2">
    <citation type="submission" date="2025-09" db="UniProtKB">
        <authorList>
            <consortium name="Ensembl"/>
        </authorList>
    </citation>
    <scope>IDENTIFICATION</scope>
</reference>
<dbReference type="InterPro" id="IPR000010">
    <property type="entry name" value="Cystatin_dom"/>
</dbReference>
<dbReference type="GO" id="GO:0004869">
    <property type="term" value="F:cysteine-type endopeptidase inhibitor activity"/>
    <property type="evidence" value="ECO:0007669"/>
    <property type="project" value="UniProtKB-KW"/>
</dbReference>
<comment type="similarity">
    <text evidence="1">Belongs to the cystatin family.</text>
</comment>
<evidence type="ECO:0000256" key="2">
    <source>
        <dbReference type="ARBA" id="ARBA00022690"/>
    </source>
</evidence>
<evidence type="ECO:0000256" key="1">
    <source>
        <dbReference type="ARBA" id="ARBA00009403"/>
    </source>
</evidence>
<sequence length="144" mass="16101">MASPLRAPLLLLAILAVTLAATLAKTVAKGSKLLGGIEEADVNDEEVQQALDFAISKYNEEINDLYYSRVQQVVRARQQVVAGMNYFFDVKIGRTTCTKSQPNLDNCPFHEQSHLKREKLCSFEIYSVPWEDSMTLVKSSCEKA</sequence>
<feature type="chain" id="PRO_5034718827" description="Cystatin domain-containing protein" evidence="5">
    <location>
        <begin position="25"/>
        <end position="144"/>
    </location>
</feature>
<evidence type="ECO:0000313" key="8">
    <source>
        <dbReference type="Proteomes" id="UP000694414"/>
    </source>
</evidence>
<dbReference type="FunFam" id="3.10.450.10:FF:000004">
    <property type="entry name" value="Cystatin C"/>
    <property type="match status" value="1"/>
</dbReference>
<keyword evidence="5" id="KW-0732">Signal</keyword>
<accession>A0A8C8Z3Y5</accession>
<feature type="domain" description="Cystatin" evidence="6">
    <location>
        <begin position="32"/>
        <end position="142"/>
    </location>
</feature>
<evidence type="ECO:0000256" key="4">
    <source>
        <dbReference type="ARBA" id="ARBA00023157"/>
    </source>
</evidence>
<evidence type="ECO:0000313" key="7">
    <source>
        <dbReference type="Ensembl" id="ENSPSMP00000009612.1"/>
    </source>
</evidence>
<dbReference type="PROSITE" id="PS00287">
    <property type="entry name" value="CYSTATIN"/>
    <property type="match status" value="1"/>
</dbReference>